<dbReference type="EMBL" id="PQNY01000010">
    <property type="protein sequence ID" value="POS01504.1"/>
    <property type="molecule type" value="Genomic_DNA"/>
</dbReference>
<protein>
    <submittedName>
        <fullName evidence="1">Uncharacterized protein</fullName>
    </submittedName>
</protein>
<dbReference type="Proteomes" id="UP000237056">
    <property type="component" value="Unassembled WGS sequence"/>
</dbReference>
<keyword evidence="2" id="KW-1185">Reference proteome</keyword>
<proteinExistence type="predicted"/>
<name>A0A2S4N724_9FLAO</name>
<reference evidence="1 2" key="1">
    <citation type="submission" date="2018-01" db="EMBL/GenBank/DDBJ databases">
        <title>Genomic Encyclopedia of Type Strains, Phase I: the one thousand microbial genomes (KMG-I) project.</title>
        <authorList>
            <person name="Goeker M."/>
        </authorList>
    </citation>
    <scope>NUCLEOTIDE SEQUENCE [LARGE SCALE GENOMIC DNA]</scope>
    <source>
        <strain evidence="1 2">DSM 17960</strain>
    </source>
</reference>
<gene>
    <name evidence="1" type="ORF">Q361_11090</name>
</gene>
<dbReference type="AlphaFoldDB" id="A0A2S4N724"/>
<evidence type="ECO:0000313" key="1">
    <source>
        <dbReference type="EMBL" id="POS01504.1"/>
    </source>
</evidence>
<sequence>MDAICKVFDKDFEYFLKSSKQVNNVDKNDGNVGVIGYNHGTINLFPENIINEIKI</sequence>
<accession>A0A2S4N724</accession>
<evidence type="ECO:0000313" key="2">
    <source>
        <dbReference type="Proteomes" id="UP000237056"/>
    </source>
</evidence>
<organism evidence="1 2">
    <name type="scientific">Flavobacterium croceum DSM 17960</name>
    <dbReference type="NCBI Taxonomy" id="1121886"/>
    <lineage>
        <taxon>Bacteria</taxon>
        <taxon>Pseudomonadati</taxon>
        <taxon>Bacteroidota</taxon>
        <taxon>Flavobacteriia</taxon>
        <taxon>Flavobacteriales</taxon>
        <taxon>Flavobacteriaceae</taxon>
        <taxon>Flavobacterium</taxon>
    </lineage>
</organism>
<comment type="caution">
    <text evidence="1">The sequence shown here is derived from an EMBL/GenBank/DDBJ whole genome shotgun (WGS) entry which is preliminary data.</text>
</comment>